<dbReference type="AlphaFoldDB" id="A0A195BBB4"/>
<accession>A0A195BBB4</accession>
<evidence type="ECO:0000313" key="3">
    <source>
        <dbReference type="Proteomes" id="UP000078540"/>
    </source>
</evidence>
<organism evidence="2 3">
    <name type="scientific">Atta colombica</name>
    <dbReference type="NCBI Taxonomy" id="520822"/>
    <lineage>
        <taxon>Eukaryota</taxon>
        <taxon>Metazoa</taxon>
        <taxon>Ecdysozoa</taxon>
        <taxon>Arthropoda</taxon>
        <taxon>Hexapoda</taxon>
        <taxon>Insecta</taxon>
        <taxon>Pterygota</taxon>
        <taxon>Neoptera</taxon>
        <taxon>Endopterygota</taxon>
        <taxon>Hymenoptera</taxon>
        <taxon>Apocrita</taxon>
        <taxon>Aculeata</taxon>
        <taxon>Formicoidea</taxon>
        <taxon>Formicidae</taxon>
        <taxon>Myrmicinae</taxon>
        <taxon>Atta</taxon>
    </lineage>
</organism>
<evidence type="ECO:0000313" key="2">
    <source>
        <dbReference type="EMBL" id="KYM81823.1"/>
    </source>
</evidence>
<dbReference type="EMBL" id="KQ976529">
    <property type="protein sequence ID" value="KYM81823.1"/>
    <property type="molecule type" value="Genomic_DNA"/>
</dbReference>
<gene>
    <name evidence="2" type="ORF">ALC53_07817</name>
</gene>
<feature type="compositionally biased region" description="Basic and acidic residues" evidence="1">
    <location>
        <begin position="57"/>
        <end position="86"/>
    </location>
</feature>
<evidence type="ECO:0000256" key="1">
    <source>
        <dbReference type="SAM" id="MobiDB-lite"/>
    </source>
</evidence>
<protein>
    <submittedName>
        <fullName evidence="2">Uncharacterized protein</fullName>
    </submittedName>
</protein>
<sequence length="159" mass="18504">MRRPELQRARQGTRRGVAKRDEVKRDEAGRSDAKRDEAGRNETKSGEAWQGKAWQGGERRGAKQFDFDDLHPSPDKRPENEHDIEKSTSTVEEILQQVQRELCLIKLKFVSTSIRRSTLPYPELYTWRGCIQFISDNIEYQPLAEAFIMVSKKIWKGII</sequence>
<reference evidence="2 3" key="1">
    <citation type="submission" date="2015-09" db="EMBL/GenBank/DDBJ databases">
        <title>Atta colombica WGS genome.</title>
        <authorList>
            <person name="Nygaard S."/>
            <person name="Hu H."/>
            <person name="Boomsma J."/>
            <person name="Zhang G."/>
        </authorList>
    </citation>
    <scope>NUCLEOTIDE SEQUENCE [LARGE SCALE GENOMIC DNA]</scope>
    <source>
        <strain evidence="2">Treedump-2</strain>
        <tissue evidence="2">Whole body</tissue>
    </source>
</reference>
<dbReference type="Proteomes" id="UP000078540">
    <property type="component" value="Unassembled WGS sequence"/>
</dbReference>
<keyword evidence="3" id="KW-1185">Reference proteome</keyword>
<feature type="region of interest" description="Disordered" evidence="1">
    <location>
        <begin position="1"/>
        <end position="88"/>
    </location>
</feature>
<feature type="compositionally biased region" description="Basic and acidic residues" evidence="1">
    <location>
        <begin position="18"/>
        <end position="45"/>
    </location>
</feature>
<name>A0A195BBB4_9HYME</name>
<proteinExistence type="predicted"/>